<reference evidence="1 2" key="1">
    <citation type="submission" date="2021-06" db="EMBL/GenBank/DDBJ databases">
        <title>Caerostris extrusa draft genome.</title>
        <authorList>
            <person name="Kono N."/>
            <person name="Arakawa K."/>
        </authorList>
    </citation>
    <scope>NUCLEOTIDE SEQUENCE [LARGE SCALE GENOMIC DNA]</scope>
</reference>
<sequence length="131" mass="14541">MNFFHLSELKNSASCFSMNSCTACFLVSVLVHVEEGQQLAGVGDTQVGHQEGRARLLQGEDLVLVSRLVQPTGSIPAEVWEVCLVHELQHRANRLFLQVRYLDALAGFFLHFSQEHGLENGRPGTENGFMS</sequence>
<dbReference type="Proteomes" id="UP001054945">
    <property type="component" value="Unassembled WGS sequence"/>
</dbReference>
<evidence type="ECO:0000313" key="2">
    <source>
        <dbReference type="Proteomes" id="UP001054945"/>
    </source>
</evidence>
<proteinExistence type="predicted"/>
<keyword evidence="2" id="KW-1185">Reference proteome</keyword>
<protein>
    <submittedName>
        <fullName evidence="1">Uncharacterized protein</fullName>
    </submittedName>
</protein>
<gene>
    <name evidence="1" type="ORF">CEXT_661791</name>
</gene>
<dbReference type="EMBL" id="BPLR01017264">
    <property type="protein sequence ID" value="GIY89813.1"/>
    <property type="molecule type" value="Genomic_DNA"/>
</dbReference>
<dbReference type="AlphaFoldDB" id="A0AAV4X5H5"/>
<name>A0AAV4X5H5_CAEEX</name>
<comment type="caution">
    <text evidence="1">The sequence shown here is derived from an EMBL/GenBank/DDBJ whole genome shotgun (WGS) entry which is preliminary data.</text>
</comment>
<accession>A0AAV4X5H5</accession>
<evidence type="ECO:0000313" key="1">
    <source>
        <dbReference type="EMBL" id="GIY89813.1"/>
    </source>
</evidence>
<organism evidence="1 2">
    <name type="scientific">Caerostris extrusa</name>
    <name type="common">Bark spider</name>
    <name type="synonym">Caerostris bankana</name>
    <dbReference type="NCBI Taxonomy" id="172846"/>
    <lineage>
        <taxon>Eukaryota</taxon>
        <taxon>Metazoa</taxon>
        <taxon>Ecdysozoa</taxon>
        <taxon>Arthropoda</taxon>
        <taxon>Chelicerata</taxon>
        <taxon>Arachnida</taxon>
        <taxon>Araneae</taxon>
        <taxon>Araneomorphae</taxon>
        <taxon>Entelegynae</taxon>
        <taxon>Araneoidea</taxon>
        <taxon>Araneidae</taxon>
        <taxon>Caerostris</taxon>
    </lineage>
</organism>